<reference evidence="1" key="1">
    <citation type="submission" date="2020-07" db="EMBL/GenBank/DDBJ databases">
        <title>Multicomponent nature underlies the extraordinary mechanical properties of spider dragline silk.</title>
        <authorList>
            <person name="Kono N."/>
            <person name="Nakamura H."/>
            <person name="Mori M."/>
            <person name="Yoshida Y."/>
            <person name="Ohtoshi R."/>
            <person name="Malay A.D."/>
            <person name="Moran D.A.P."/>
            <person name="Tomita M."/>
            <person name="Numata K."/>
            <person name="Arakawa K."/>
        </authorList>
    </citation>
    <scope>NUCLEOTIDE SEQUENCE</scope>
</reference>
<gene>
    <name evidence="1" type="ORF">TNCT_708731</name>
</gene>
<evidence type="ECO:0000313" key="2">
    <source>
        <dbReference type="Proteomes" id="UP000887116"/>
    </source>
</evidence>
<accession>A0A8X6K4D9</accession>
<dbReference type="AlphaFoldDB" id="A0A8X6K4D9"/>
<proteinExistence type="predicted"/>
<dbReference type="EMBL" id="BMAO01019436">
    <property type="protein sequence ID" value="GFR30531.1"/>
    <property type="molecule type" value="Genomic_DNA"/>
</dbReference>
<dbReference type="Proteomes" id="UP000887116">
    <property type="component" value="Unassembled WGS sequence"/>
</dbReference>
<comment type="caution">
    <text evidence="1">The sequence shown here is derived from an EMBL/GenBank/DDBJ whole genome shotgun (WGS) entry which is preliminary data.</text>
</comment>
<keyword evidence="2" id="KW-1185">Reference proteome</keyword>
<dbReference type="OrthoDB" id="6447861at2759"/>
<evidence type="ECO:0000313" key="1">
    <source>
        <dbReference type="EMBL" id="GFR30531.1"/>
    </source>
</evidence>
<sequence>MKLIEDFNTVPSLVFIAMTRIVIWAWNLPDIVRSISQLLDTLGEIRVERMWKDIVDQVRVIVLTVADIPETLRSELDAVILPVGLHIRQMRTFVSYSPYSPSSFFEFPVNCWTSYGTVDTTQLDELLVRDERRLIGFRYALACHDCFEDIVEELFHELTPTQVLCFLQMQTQKELLSYWTHRVTNDLFNFVILNTPLDVGRGPNVAHKLAFKYTLRDGSKTGIRYFLDTLPFNEFEYVSNSFLFYLEERPITLFNRPRYLPIPPKEHYSDSMYFLLSTFKEEQRNNILPGHHTAVMLNFLMYPFYGLFSRYGNIWRSNFSLECFYYLLTEIAKLQSLNTNFLDYRLFADLWSICPLEYKIFITNHDIEIYVATGDRSAHFMLELIRDLEER</sequence>
<protein>
    <submittedName>
        <fullName evidence="1">Uncharacterized protein</fullName>
    </submittedName>
</protein>
<name>A0A8X6K4D9_TRICU</name>
<organism evidence="1 2">
    <name type="scientific">Trichonephila clavata</name>
    <name type="common">Joro spider</name>
    <name type="synonym">Nephila clavata</name>
    <dbReference type="NCBI Taxonomy" id="2740835"/>
    <lineage>
        <taxon>Eukaryota</taxon>
        <taxon>Metazoa</taxon>
        <taxon>Ecdysozoa</taxon>
        <taxon>Arthropoda</taxon>
        <taxon>Chelicerata</taxon>
        <taxon>Arachnida</taxon>
        <taxon>Araneae</taxon>
        <taxon>Araneomorphae</taxon>
        <taxon>Entelegynae</taxon>
        <taxon>Araneoidea</taxon>
        <taxon>Nephilidae</taxon>
        <taxon>Trichonephila</taxon>
    </lineage>
</organism>